<dbReference type="AlphaFoldDB" id="A0A329S8V6"/>
<protein>
    <submittedName>
        <fullName evidence="1">Uncharacterized protein</fullName>
    </submittedName>
</protein>
<gene>
    <name evidence="1" type="ORF">PC110_g10338</name>
</gene>
<evidence type="ECO:0000313" key="1">
    <source>
        <dbReference type="EMBL" id="RAW33334.1"/>
    </source>
</evidence>
<dbReference type="STRING" id="29920.A0A329S8V6"/>
<sequence length="145" mass="16841">MFEANTEGLPDQSRLLVFRQKLKGREAERWWGDSSIRTFPTLKVRFHNQFLSRTADELWEHLEMRSVSGPGVRYHRGVRVVNFKDMHRPMEEGDEFSDAAPSKKKKKDAPVLASVDALAQQMQVFMHQQMQTSGGLRVHRENAFL</sequence>
<comment type="caution">
    <text evidence="1">The sequence shown here is derived from an EMBL/GenBank/DDBJ whole genome shotgun (WGS) entry which is preliminary data.</text>
</comment>
<accession>A0A329S8V6</accession>
<evidence type="ECO:0000313" key="2">
    <source>
        <dbReference type="Proteomes" id="UP000251314"/>
    </source>
</evidence>
<dbReference type="VEuPathDB" id="FungiDB:PC110_g10338"/>
<organism evidence="1 2">
    <name type="scientific">Phytophthora cactorum</name>
    <dbReference type="NCBI Taxonomy" id="29920"/>
    <lineage>
        <taxon>Eukaryota</taxon>
        <taxon>Sar</taxon>
        <taxon>Stramenopiles</taxon>
        <taxon>Oomycota</taxon>
        <taxon>Peronosporomycetes</taxon>
        <taxon>Peronosporales</taxon>
        <taxon>Peronosporaceae</taxon>
        <taxon>Phytophthora</taxon>
    </lineage>
</organism>
<dbReference type="OrthoDB" id="93247at2759"/>
<dbReference type="Proteomes" id="UP000251314">
    <property type="component" value="Unassembled WGS sequence"/>
</dbReference>
<dbReference type="EMBL" id="MJFZ01000241">
    <property type="protein sequence ID" value="RAW33334.1"/>
    <property type="molecule type" value="Genomic_DNA"/>
</dbReference>
<keyword evidence="2" id="KW-1185">Reference proteome</keyword>
<reference evidence="1 2" key="1">
    <citation type="submission" date="2018-01" db="EMBL/GenBank/DDBJ databases">
        <title>Draft genome of the strawberry crown rot pathogen Phytophthora cactorum.</title>
        <authorList>
            <person name="Armitage A.D."/>
            <person name="Lysoe E."/>
            <person name="Nellist C.F."/>
            <person name="Harrison R.J."/>
            <person name="Brurberg M.B."/>
        </authorList>
    </citation>
    <scope>NUCLEOTIDE SEQUENCE [LARGE SCALE GENOMIC DNA]</scope>
    <source>
        <strain evidence="1 2">10300</strain>
    </source>
</reference>
<proteinExistence type="predicted"/>
<name>A0A329S8V6_9STRA</name>